<keyword evidence="2" id="KW-0472">Membrane</keyword>
<gene>
    <name evidence="3" type="ORF">DFR31_2752</name>
</gene>
<comment type="caution">
    <text evidence="3">The sequence shown here is derived from an EMBL/GenBank/DDBJ whole genome shotgun (WGS) entry which is preliminary data.</text>
</comment>
<reference evidence="3 4" key="1">
    <citation type="submission" date="2018-10" db="EMBL/GenBank/DDBJ databases">
        <title>Genomic Encyclopedia of Type Strains, Phase IV (KMG-IV): sequencing the most valuable type-strain genomes for metagenomic binning, comparative biology and taxonomic classification.</title>
        <authorList>
            <person name="Goeker M."/>
        </authorList>
    </citation>
    <scope>NUCLEOTIDE SEQUENCE [LARGE SCALE GENOMIC DNA]</scope>
    <source>
        <strain evidence="3 4">DSM 12769</strain>
    </source>
</reference>
<organism evidence="3 4">
    <name type="scientific">Alkalispirillum mobile</name>
    <dbReference type="NCBI Taxonomy" id="85925"/>
    <lineage>
        <taxon>Bacteria</taxon>
        <taxon>Pseudomonadati</taxon>
        <taxon>Pseudomonadota</taxon>
        <taxon>Gammaproteobacteria</taxon>
        <taxon>Chromatiales</taxon>
        <taxon>Ectothiorhodospiraceae</taxon>
        <taxon>Alkalispirillum</taxon>
    </lineage>
</organism>
<protein>
    <submittedName>
        <fullName evidence="3">Uncharacterized protein</fullName>
    </submittedName>
</protein>
<dbReference type="CDD" id="cd20705">
    <property type="entry name" value="MIX_I"/>
    <property type="match status" value="1"/>
</dbReference>
<sequence>MSERELRALSTEKIDLGVRRRAAYRDEEDGSLVLVIPKREGAGEIEILLLEHAKATEEREEGLQDNTLLGIRPLAEFHRQQRNDRSSVPVYNGIAVGMLRPGRFYVFFEDRLWRELEVGPDGRLSDVDLAHYRALAEQGEAADERPAEGEWLDDLLMPAMLQGAATLHRVRVAFSEVVWSWAYIRWLEQHAKRREARTTGVGHAHAVLMHTSPEEDDPFLSLSRGFPAGRLAELPALRPRDPGMELLLGSPDTFTPEFTGPGSDELCSRLRALWAEAGETDRAATLELGCDATDEDLLAPIRDNPGIVAVPVPDPLFALRHALAQLHLALHYLDGLDGTLADSPLAHSAKLIDQALFAMPGGGEPNPLAAHRGAIDPDKLGQVLRQHERAEAVEAIGQHLTVLEGLSNGGQLSASLRDFTSHPDLGVCEGYALCADLFGLLHQLPDVLRDQGSVRGVDALRARARRLLAALLTDANLQALWTPSDPDSDDDSAPGLDDGAPSAARLRRLAADDSEIDEAWAEALGLQTLGLMARNLAEQEQAQTDAVLHLSNAGRVGGLLRTVVSQWSQAVLRAAERVADEVEVFQLQRLFTAVERHANLIDGNLGGELRIMRRSQVDLERYTIVGVHGDGLHWGLTDRDRASETLQTRRDYLYADQVDADGQLTGSTSPKRMSAEVDEAIRRAAGHTLVFVLPAAHPEAARAAQLRLVRVAEQARVVVDGPAVSRMLVGFAIYNLGREASGLLQAERQGHVGLQRTRAIGAFIDLTAASMKLHTALYPEPVSRTGHFVQRPLFDMKNWPLIGARLQKVGASTLVRTIGLANFLAGVAAVGVSAWELRISLQRGDRDAAAGHGVAVAGAALFLTAPLLTGILLIPGWGWALLGLGLAIGGTSYAAMNQDSEFEQLLRQGPLGTHPHEEMESADDVRYYPQVLTALSPIEIEVQRYHRLGADEQHALLASIGETARPGNRDYVVTIRTPLISRFRIGPGESLTLAVQELTQTTATTPTRFGDQYASTYITEAPDPFVIGRRQLLPRESAVRFLVRRRAAEERVEFGNVAISSSARLRIALQARIPWERGEMVLPTPALTRYAPYREGEHGEPPGRTRHTVNNPFTALVKQLTGRSRDPLYWHIEEFDL</sequence>
<keyword evidence="2" id="KW-1133">Transmembrane helix</keyword>
<feature type="region of interest" description="Disordered" evidence="1">
    <location>
        <begin position="480"/>
        <end position="500"/>
    </location>
</feature>
<evidence type="ECO:0000256" key="1">
    <source>
        <dbReference type="SAM" id="MobiDB-lite"/>
    </source>
</evidence>
<dbReference type="EMBL" id="RCDA01000009">
    <property type="protein sequence ID" value="RLK46201.1"/>
    <property type="molecule type" value="Genomic_DNA"/>
</dbReference>
<proteinExistence type="predicted"/>
<dbReference type="RefSeq" id="WP_121443247.1">
    <property type="nucleotide sequence ID" value="NZ_RCDA01000009.1"/>
</dbReference>
<evidence type="ECO:0000313" key="4">
    <source>
        <dbReference type="Proteomes" id="UP000275461"/>
    </source>
</evidence>
<feature type="transmembrane region" description="Helical" evidence="2">
    <location>
        <begin position="814"/>
        <end position="837"/>
    </location>
</feature>
<accession>A0A498C1E5</accession>
<dbReference type="OrthoDB" id="5406083at2"/>
<dbReference type="Proteomes" id="UP000275461">
    <property type="component" value="Unassembled WGS sequence"/>
</dbReference>
<name>A0A498C1E5_9GAMM</name>
<evidence type="ECO:0000256" key="2">
    <source>
        <dbReference type="SAM" id="Phobius"/>
    </source>
</evidence>
<dbReference type="AlphaFoldDB" id="A0A498C1E5"/>
<keyword evidence="2" id="KW-0812">Transmembrane</keyword>
<keyword evidence="4" id="KW-1185">Reference proteome</keyword>
<feature type="transmembrane region" description="Helical" evidence="2">
    <location>
        <begin position="849"/>
        <end position="871"/>
    </location>
</feature>
<evidence type="ECO:0000313" key="3">
    <source>
        <dbReference type="EMBL" id="RLK46201.1"/>
    </source>
</evidence>